<proteinExistence type="predicted"/>
<dbReference type="EMBL" id="BLAL01000182">
    <property type="protein sequence ID" value="GES88784.1"/>
    <property type="molecule type" value="Genomic_DNA"/>
</dbReference>
<gene>
    <name evidence="1" type="ORF">RCL2_001571100</name>
</gene>
<dbReference type="OrthoDB" id="2390434at2759"/>
<organism evidence="1 2">
    <name type="scientific">Rhizophagus clarus</name>
    <dbReference type="NCBI Taxonomy" id="94130"/>
    <lineage>
        <taxon>Eukaryota</taxon>
        <taxon>Fungi</taxon>
        <taxon>Fungi incertae sedis</taxon>
        <taxon>Mucoromycota</taxon>
        <taxon>Glomeromycotina</taxon>
        <taxon>Glomeromycetes</taxon>
        <taxon>Glomerales</taxon>
        <taxon>Glomeraceae</taxon>
        <taxon>Rhizophagus</taxon>
    </lineage>
</organism>
<dbReference type="AlphaFoldDB" id="A0A8H3LP24"/>
<evidence type="ECO:0000313" key="2">
    <source>
        <dbReference type="Proteomes" id="UP000615446"/>
    </source>
</evidence>
<evidence type="ECO:0008006" key="3">
    <source>
        <dbReference type="Google" id="ProtNLM"/>
    </source>
</evidence>
<name>A0A8H3LP24_9GLOM</name>
<dbReference type="Proteomes" id="UP000615446">
    <property type="component" value="Unassembled WGS sequence"/>
</dbReference>
<reference evidence="1" key="1">
    <citation type="submission" date="2019-10" db="EMBL/GenBank/DDBJ databases">
        <title>Conservation and host-specific expression of non-tandemly repeated heterogenous ribosome RNA gene in arbuscular mycorrhizal fungi.</title>
        <authorList>
            <person name="Maeda T."/>
            <person name="Kobayashi Y."/>
            <person name="Nakagawa T."/>
            <person name="Ezawa T."/>
            <person name="Yamaguchi K."/>
            <person name="Bino T."/>
            <person name="Nishimoto Y."/>
            <person name="Shigenobu S."/>
            <person name="Kawaguchi M."/>
        </authorList>
    </citation>
    <scope>NUCLEOTIDE SEQUENCE</scope>
    <source>
        <strain evidence="1">HR1</strain>
    </source>
</reference>
<sequence>MSLTGWKSATVSKVKKIRNKVDSIVHNYRRLPDFSLGEDNLPFRIGKNVSVKDFNTFVDRNESTGYKFYWEDKNVYVIEMANADHEAAVSVLMDYFKVPNNGVLFNPPIKVLGQPFHFNPTGQGEKMTPDVAVYPDTAHVPRPGIQHPGPPPSDTNGLPHARIIVEVANTQSLDDLNKRCEKLRAGYAAPPGFTPSTKPNLQRVSLKSWDFGTLLSGTTNASACNNQAIAAFQVTIPIEDVFWNPQ</sequence>
<comment type="caution">
    <text evidence="1">The sequence shown here is derived from an EMBL/GenBank/DDBJ whole genome shotgun (WGS) entry which is preliminary data.</text>
</comment>
<protein>
    <recommendedName>
        <fullName evidence="3">Restriction endonuclease domain-containing protein</fullName>
    </recommendedName>
</protein>
<accession>A0A8H3LP24</accession>
<evidence type="ECO:0000313" key="1">
    <source>
        <dbReference type="EMBL" id="GES88784.1"/>
    </source>
</evidence>